<keyword evidence="2" id="KW-1185">Reference proteome</keyword>
<organism evidence="2 3">
    <name type="scientific">Spinacia oleracea</name>
    <name type="common">Spinach</name>
    <dbReference type="NCBI Taxonomy" id="3562"/>
    <lineage>
        <taxon>Eukaryota</taxon>
        <taxon>Viridiplantae</taxon>
        <taxon>Streptophyta</taxon>
        <taxon>Embryophyta</taxon>
        <taxon>Tracheophyta</taxon>
        <taxon>Spermatophyta</taxon>
        <taxon>Magnoliopsida</taxon>
        <taxon>eudicotyledons</taxon>
        <taxon>Gunneridae</taxon>
        <taxon>Pentapetalae</taxon>
        <taxon>Caryophyllales</taxon>
        <taxon>Chenopodiaceae</taxon>
        <taxon>Chenopodioideae</taxon>
        <taxon>Anserineae</taxon>
        <taxon>Spinacia</taxon>
    </lineage>
</organism>
<dbReference type="RefSeq" id="XP_021839270.1">
    <property type="nucleotide sequence ID" value="XM_021983578.2"/>
</dbReference>
<evidence type="ECO:0000313" key="2">
    <source>
        <dbReference type="Proteomes" id="UP000813463"/>
    </source>
</evidence>
<accession>A0A9R0HYU4</accession>
<dbReference type="KEGG" id="soe:110779047"/>
<dbReference type="Proteomes" id="UP000813463">
    <property type="component" value="Chromosome 4"/>
</dbReference>
<dbReference type="PANTHER" id="PTHR36385">
    <property type="entry name" value="OS07G0562900 PROTEIN"/>
    <property type="match status" value="1"/>
</dbReference>
<sequence>MAKNRNKKKNADKAPMDTTETTVTDLPQAMDTSESAARVSNSLTRKVKGIQMKSSKNVRKKKAIEKAIAKDEKHLEKATKLETKRMRVHSAKSLYD</sequence>
<reference evidence="3" key="2">
    <citation type="submission" date="2025-08" db="UniProtKB">
        <authorList>
            <consortium name="RefSeq"/>
        </authorList>
    </citation>
    <scope>IDENTIFICATION</scope>
    <source>
        <tissue evidence="3">Leaf</tissue>
    </source>
</reference>
<dbReference type="AlphaFoldDB" id="A0A9R0HYU4"/>
<evidence type="ECO:0000313" key="3">
    <source>
        <dbReference type="RefSeq" id="XP_021839270.1"/>
    </source>
</evidence>
<proteinExistence type="predicted"/>
<name>A0A9R0HYU4_SPIOL</name>
<feature type="compositionally biased region" description="Polar residues" evidence="1">
    <location>
        <begin position="18"/>
        <end position="41"/>
    </location>
</feature>
<gene>
    <name evidence="3" type="primary">LOC110779047</name>
</gene>
<protein>
    <recommendedName>
        <fullName evidence="4">No apical meristem-associated C-terminal domain-containing protein</fullName>
    </recommendedName>
</protein>
<dbReference type="OrthoDB" id="1930685at2759"/>
<evidence type="ECO:0000256" key="1">
    <source>
        <dbReference type="SAM" id="MobiDB-lite"/>
    </source>
</evidence>
<reference evidence="2" key="1">
    <citation type="journal article" date="2021" name="Nat. Commun.">
        <title>Genomic analyses provide insights into spinach domestication and the genetic basis of agronomic traits.</title>
        <authorList>
            <person name="Cai X."/>
            <person name="Sun X."/>
            <person name="Xu C."/>
            <person name="Sun H."/>
            <person name="Wang X."/>
            <person name="Ge C."/>
            <person name="Zhang Z."/>
            <person name="Wang Q."/>
            <person name="Fei Z."/>
            <person name="Jiao C."/>
            <person name="Wang Q."/>
        </authorList>
    </citation>
    <scope>NUCLEOTIDE SEQUENCE [LARGE SCALE GENOMIC DNA]</scope>
    <source>
        <strain evidence="2">cv. Varoflay</strain>
    </source>
</reference>
<dbReference type="PANTHER" id="PTHR36385:SF1">
    <property type="entry name" value="OS07G0562900 PROTEIN"/>
    <property type="match status" value="1"/>
</dbReference>
<dbReference type="GeneID" id="110779047"/>
<feature type="region of interest" description="Disordered" evidence="1">
    <location>
        <begin position="1"/>
        <end position="41"/>
    </location>
</feature>
<evidence type="ECO:0008006" key="4">
    <source>
        <dbReference type="Google" id="ProtNLM"/>
    </source>
</evidence>